<organism evidence="3 4">
    <name type="scientific">Datura stramonium</name>
    <name type="common">Jimsonweed</name>
    <name type="synonym">Common thornapple</name>
    <dbReference type="NCBI Taxonomy" id="4076"/>
    <lineage>
        <taxon>Eukaryota</taxon>
        <taxon>Viridiplantae</taxon>
        <taxon>Streptophyta</taxon>
        <taxon>Embryophyta</taxon>
        <taxon>Tracheophyta</taxon>
        <taxon>Spermatophyta</taxon>
        <taxon>Magnoliopsida</taxon>
        <taxon>eudicotyledons</taxon>
        <taxon>Gunneridae</taxon>
        <taxon>Pentapetalae</taxon>
        <taxon>asterids</taxon>
        <taxon>lamiids</taxon>
        <taxon>Solanales</taxon>
        <taxon>Solanaceae</taxon>
        <taxon>Solanoideae</taxon>
        <taxon>Datureae</taxon>
        <taxon>Datura</taxon>
    </lineage>
</organism>
<feature type="coiled-coil region" evidence="1">
    <location>
        <begin position="64"/>
        <end position="98"/>
    </location>
</feature>
<accession>A0ABS8Y647</accession>
<name>A0ABS8Y647_DATST</name>
<evidence type="ECO:0000256" key="2">
    <source>
        <dbReference type="SAM" id="MobiDB-lite"/>
    </source>
</evidence>
<evidence type="ECO:0000313" key="4">
    <source>
        <dbReference type="Proteomes" id="UP000823775"/>
    </source>
</evidence>
<gene>
    <name evidence="3" type="ORF">HAX54_028218</name>
</gene>
<protein>
    <submittedName>
        <fullName evidence="3">Uncharacterized protein</fullName>
    </submittedName>
</protein>
<proteinExistence type="predicted"/>
<reference evidence="3 4" key="1">
    <citation type="journal article" date="2021" name="BMC Genomics">
        <title>Datura genome reveals duplications of psychoactive alkaloid biosynthetic genes and high mutation rate following tissue culture.</title>
        <authorList>
            <person name="Rajewski A."/>
            <person name="Carter-House D."/>
            <person name="Stajich J."/>
            <person name="Litt A."/>
        </authorList>
    </citation>
    <scope>NUCLEOTIDE SEQUENCE [LARGE SCALE GENOMIC DNA]</scope>
    <source>
        <strain evidence="3">AR-01</strain>
    </source>
</reference>
<evidence type="ECO:0000313" key="3">
    <source>
        <dbReference type="EMBL" id="MCE5166862.1"/>
    </source>
</evidence>
<feature type="compositionally biased region" description="Polar residues" evidence="2">
    <location>
        <begin position="1"/>
        <end position="16"/>
    </location>
</feature>
<evidence type="ECO:0000256" key="1">
    <source>
        <dbReference type="SAM" id="Coils"/>
    </source>
</evidence>
<dbReference type="EMBL" id="JACEIK010034532">
    <property type="protein sequence ID" value="MCE5166862.1"/>
    <property type="molecule type" value="Genomic_DNA"/>
</dbReference>
<feature type="region of interest" description="Disordered" evidence="2">
    <location>
        <begin position="1"/>
        <end position="21"/>
    </location>
</feature>
<keyword evidence="4" id="KW-1185">Reference proteome</keyword>
<keyword evidence="1" id="KW-0175">Coiled coil</keyword>
<sequence>MINKKLSNSEGSNEQPPRSVAWEGDVYSQVLGNEKIDHVHGLRLGPTPSILWGSRSSFGNIVEEDSSNEIVKKLEEEVAKLKELNEKQIEEMSLVKQNQ</sequence>
<dbReference type="Proteomes" id="UP000823775">
    <property type="component" value="Unassembled WGS sequence"/>
</dbReference>
<comment type="caution">
    <text evidence="3">The sequence shown here is derived from an EMBL/GenBank/DDBJ whole genome shotgun (WGS) entry which is preliminary data.</text>
</comment>